<name>A0AB39P2A7_9ACTN</name>
<dbReference type="SUPFAM" id="SSF47413">
    <property type="entry name" value="lambda repressor-like DNA-binding domains"/>
    <property type="match status" value="1"/>
</dbReference>
<evidence type="ECO:0000313" key="2">
    <source>
        <dbReference type="EMBL" id="XDQ23314.1"/>
    </source>
</evidence>
<proteinExistence type="predicted"/>
<dbReference type="GO" id="GO:0003677">
    <property type="term" value="F:DNA binding"/>
    <property type="evidence" value="ECO:0007669"/>
    <property type="project" value="InterPro"/>
</dbReference>
<reference evidence="2" key="1">
    <citation type="submission" date="2024-07" db="EMBL/GenBank/DDBJ databases">
        <authorList>
            <person name="Yu S.T."/>
        </authorList>
    </citation>
    <scope>NUCLEOTIDE SEQUENCE</scope>
    <source>
        <strain evidence="2">R21</strain>
    </source>
</reference>
<dbReference type="InterPro" id="IPR001387">
    <property type="entry name" value="Cro/C1-type_HTH"/>
</dbReference>
<dbReference type="AlphaFoldDB" id="A0AB39P2A7"/>
<dbReference type="InterPro" id="IPR010982">
    <property type="entry name" value="Lambda_DNA-bd_dom_sf"/>
</dbReference>
<gene>
    <name evidence="2" type="ORF">AB5J56_00610</name>
</gene>
<dbReference type="RefSeq" id="WP_369228920.1">
    <property type="nucleotide sequence ID" value="NZ_CP163435.1"/>
</dbReference>
<protein>
    <submittedName>
        <fullName evidence="2">Multiprotein-bridging factor 1 family protein</fullName>
    </submittedName>
</protein>
<dbReference type="EMBL" id="CP163435">
    <property type="protein sequence ID" value="XDQ23314.1"/>
    <property type="molecule type" value="Genomic_DNA"/>
</dbReference>
<dbReference type="CDD" id="cd00093">
    <property type="entry name" value="HTH_XRE"/>
    <property type="match status" value="1"/>
</dbReference>
<organism evidence="2">
    <name type="scientific">Streptomyces sp. R21</name>
    <dbReference type="NCBI Taxonomy" id="3238627"/>
    <lineage>
        <taxon>Bacteria</taxon>
        <taxon>Bacillati</taxon>
        <taxon>Actinomycetota</taxon>
        <taxon>Actinomycetes</taxon>
        <taxon>Kitasatosporales</taxon>
        <taxon>Streptomycetaceae</taxon>
        <taxon>Streptomyces</taxon>
    </lineage>
</organism>
<feature type="domain" description="HTH cro/C1-type" evidence="1">
    <location>
        <begin position="26"/>
        <end position="80"/>
    </location>
</feature>
<sequence>MRTHDPLWTSPRVRRLMAAGDAGSLVRLGREARGWRQEDLGDRVGCSASTISRLEHRAAPGDVQMLRQIADSVGMPRLVLGAVLGLLPARTTTVTAQVREEDDPMRRRELLAWASTAAAASVLGSPLPAAAAPLSGLDDLLVFGPPTLAVEPTAEAAALAVQASRADVLACRYDALARALPQRLALAQASRGEPGQRASAELFAVAARLCIKLGDDRLTAITADRAVTAAAATGAPLVLAEAHRMVSSAHRRHGQYGRATAIAVRAADQLAGTRTPDTAGRLSARGNLLATATYSAAKAGDRDTAHALLAEARGCAVQLGRDTPAAAGGYFGADQVSLHEVSVHHLLGDAGAAVEQARRIAVQGLPRERRARLYLDLARAYELWGKPDQTLRALTLAERAAPQDVRRSSVRTLAVRLLHQPRPVPGGRDFARRIGAI</sequence>
<accession>A0AB39P2A7</accession>
<dbReference type="Pfam" id="PF13560">
    <property type="entry name" value="HTH_31"/>
    <property type="match status" value="1"/>
</dbReference>
<dbReference type="SMART" id="SM00530">
    <property type="entry name" value="HTH_XRE"/>
    <property type="match status" value="1"/>
</dbReference>
<dbReference type="PROSITE" id="PS50943">
    <property type="entry name" value="HTH_CROC1"/>
    <property type="match status" value="1"/>
</dbReference>
<dbReference type="Gene3D" id="1.10.260.40">
    <property type="entry name" value="lambda repressor-like DNA-binding domains"/>
    <property type="match status" value="1"/>
</dbReference>
<evidence type="ECO:0000259" key="1">
    <source>
        <dbReference type="PROSITE" id="PS50943"/>
    </source>
</evidence>